<protein>
    <recommendedName>
        <fullName evidence="4">Alpha/beta hydrolase fold-3 domain-containing protein</fullName>
    </recommendedName>
</protein>
<dbReference type="InterPro" id="IPR033140">
    <property type="entry name" value="Lipase_GDXG_put_SER_AS"/>
</dbReference>
<accession>A0A6J4L585</accession>
<dbReference type="PANTHER" id="PTHR48081">
    <property type="entry name" value="AB HYDROLASE SUPERFAMILY PROTEIN C4A8.06C"/>
    <property type="match status" value="1"/>
</dbReference>
<dbReference type="InterPro" id="IPR029058">
    <property type="entry name" value="AB_hydrolase_fold"/>
</dbReference>
<dbReference type="PANTHER" id="PTHR48081:SF8">
    <property type="entry name" value="ALPHA_BETA HYDROLASE FOLD-3 DOMAIN-CONTAINING PROTEIN-RELATED"/>
    <property type="match status" value="1"/>
</dbReference>
<dbReference type="PROSITE" id="PS01174">
    <property type="entry name" value="LIPASE_GDXG_SER"/>
    <property type="match status" value="1"/>
</dbReference>
<evidence type="ECO:0000256" key="2">
    <source>
        <dbReference type="ARBA" id="ARBA00022801"/>
    </source>
</evidence>
<gene>
    <name evidence="5" type="ORF">AVDCRST_MAG48-2767</name>
</gene>
<keyword evidence="2" id="KW-0378">Hydrolase</keyword>
<dbReference type="Gene3D" id="3.40.50.1820">
    <property type="entry name" value="alpha/beta hydrolase"/>
    <property type="match status" value="1"/>
</dbReference>
<feature type="active site" evidence="3">
    <location>
        <position position="142"/>
    </location>
</feature>
<evidence type="ECO:0000256" key="1">
    <source>
        <dbReference type="ARBA" id="ARBA00010515"/>
    </source>
</evidence>
<reference evidence="5" key="1">
    <citation type="submission" date="2020-02" db="EMBL/GenBank/DDBJ databases">
        <authorList>
            <person name="Meier V. D."/>
        </authorList>
    </citation>
    <scope>NUCLEOTIDE SEQUENCE</scope>
    <source>
        <strain evidence="5">AVDCRST_MAG48</strain>
    </source>
</reference>
<comment type="similarity">
    <text evidence="1">Belongs to the 'GDXG' lipolytic enzyme family.</text>
</comment>
<dbReference type="GO" id="GO:0016787">
    <property type="term" value="F:hydrolase activity"/>
    <property type="evidence" value="ECO:0007669"/>
    <property type="project" value="UniProtKB-KW"/>
</dbReference>
<evidence type="ECO:0000313" key="5">
    <source>
        <dbReference type="EMBL" id="CAA9323365.1"/>
    </source>
</evidence>
<sequence>MSRVMTLTGRLLGLVRRPSGPPASLADAEPPEAVAPAAVRRLAHVERTVVAGRPVLRLTPRRGGAGVELLYLHGGAYVHPMESAHWWVVAALLRRTGATITVPDYGLAPWHTVDDALPLLDAVHTDLLARAGTRRVVVAGDSAGGGLALVQAARQREAGVRPADVLLLISPWVEATLQNPAAHALQDVDVLLDCDSLAAAGRLWAGTRDPADPLVSPLRGDLAGLPSLRIYQGGRDLLTPDVRDLAAAASAAGTAVALHQYPDAFHVFPAAFWTPEARHALADMAEATRGWGSSGHRPAAGGSRA</sequence>
<evidence type="ECO:0000259" key="4">
    <source>
        <dbReference type="Pfam" id="PF07859"/>
    </source>
</evidence>
<name>A0A6J4L585_9ACTN</name>
<feature type="domain" description="Alpha/beta hydrolase fold-3" evidence="4">
    <location>
        <begin position="69"/>
        <end position="268"/>
    </location>
</feature>
<proteinExistence type="inferred from homology"/>
<dbReference type="EMBL" id="CADCTS010000395">
    <property type="protein sequence ID" value="CAA9323365.1"/>
    <property type="molecule type" value="Genomic_DNA"/>
</dbReference>
<dbReference type="InterPro" id="IPR013094">
    <property type="entry name" value="AB_hydrolase_3"/>
</dbReference>
<evidence type="ECO:0000256" key="3">
    <source>
        <dbReference type="PROSITE-ProRule" id="PRU10038"/>
    </source>
</evidence>
<organism evidence="5">
    <name type="scientific">uncultured Friedmanniella sp</name>
    <dbReference type="NCBI Taxonomy" id="335381"/>
    <lineage>
        <taxon>Bacteria</taxon>
        <taxon>Bacillati</taxon>
        <taxon>Actinomycetota</taxon>
        <taxon>Actinomycetes</taxon>
        <taxon>Propionibacteriales</taxon>
        <taxon>Nocardioidaceae</taxon>
        <taxon>Friedmanniella</taxon>
        <taxon>environmental samples</taxon>
    </lineage>
</organism>
<dbReference type="AlphaFoldDB" id="A0A6J4L585"/>
<dbReference type="SUPFAM" id="SSF53474">
    <property type="entry name" value="alpha/beta-Hydrolases"/>
    <property type="match status" value="1"/>
</dbReference>
<dbReference type="InterPro" id="IPR050300">
    <property type="entry name" value="GDXG_lipolytic_enzyme"/>
</dbReference>
<dbReference type="Pfam" id="PF07859">
    <property type="entry name" value="Abhydrolase_3"/>
    <property type="match status" value="1"/>
</dbReference>